<name>A0A9N9JEF6_9GLOM</name>
<evidence type="ECO:0000313" key="2">
    <source>
        <dbReference type="Proteomes" id="UP000789759"/>
    </source>
</evidence>
<organism evidence="1 2">
    <name type="scientific">Cetraspora pellucida</name>
    <dbReference type="NCBI Taxonomy" id="1433469"/>
    <lineage>
        <taxon>Eukaryota</taxon>
        <taxon>Fungi</taxon>
        <taxon>Fungi incertae sedis</taxon>
        <taxon>Mucoromycota</taxon>
        <taxon>Glomeromycotina</taxon>
        <taxon>Glomeromycetes</taxon>
        <taxon>Diversisporales</taxon>
        <taxon>Gigasporaceae</taxon>
        <taxon>Cetraspora</taxon>
    </lineage>
</organism>
<dbReference type="Proteomes" id="UP000789759">
    <property type="component" value="Unassembled WGS sequence"/>
</dbReference>
<accession>A0A9N9JEF6</accession>
<gene>
    <name evidence="1" type="ORF">CPELLU_LOCUS16208</name>
</gene>
<sequence length="74" mass="8724">MKASKIVANVAEKWMNKVILPGLRFAPPLTISLNTAKIYLKELGYIYERVKKDIYIDEYEREDIVAYQKIFLEQ</sequence>
<reference evidence="1" key="1">
    <citation type="submission" date="2021-06" db="EMBL/GenBank/DDBJ databases">
        <authorList>
            <person name="Kallberg Y."/>
            <person name="Tangrot J."/>
            <person name="Rosling A."/>
        </authorList>
    </citation>
    <scope>NUCLEOTIDE SEQUENCE</scope>
    <source>
        <strain evidence="1">FL966</strain>
    </source>
</reference>
<dbReference type="EMBL" id="CAJVQA010023234">
    <property type="protein sequence ID" value="CAG8777579.1"/>
    <property type="molecule type" value="Genomic_DNA"/>
</dbReference>
<comment type="caution">
    <text evidence="1">The sequence shown here is derived from an EMBL/GenBank/DDBJ whole genome shotgun (WGS) entry which is preliminary data.</text>
</comment>
<keyword evidence="2" id="KW-1185">Reference proteome</keyword>
<dbReference type="OrthoDB" id="10044727at2759"/>
<dbReference type="AlphaFoldDB" id="A0A9N9JEF6"/>
<evidence type="ECO:0000313" key="1">
    <source>
        <dbReference type="EMBL" id="CAG8777579.1"/>
    </source>
</evidence>
<protein>
    <submittedName>
        <fullName evidence="1">21522_t:CDS:1</fullName>
    </submittedName>
</protein>
<proteinExistence type="predicted"/>